<dbReference type="GO" id="GO:0043565">
    <property type="term" value="F:sequence-specific DNA binding"/>
    <property type="evidence" value="ECO:0007669"/>
    <property type="project" value="InterPro"/>
</dbReference>
<organism evidence="7 8">
    <name type="scientific">Paenibacillus agaridevorans</name>
    <dbReference type="NCBI Taxonomy" id="171404"/>
    <lineage>
        <taxon>Bacteria</taxon>
        <taxon>Bacillati</taxon>
        <taxon>Bacillota</taxon>
        <taxon>Bacilli</taxon>
        <taxon>Bacillales</taxon>
        <taxon>Paenibacillaceae</taxon>
        <taxon>Paenibacillus</taxon>
    </lineage>
</organism>
<dbReference type="InterPro" id="IPR018060">
    <property type="entry name" value="HTH_AraC"/>
</dbReference>
<dbReference type="EMBL" id="BDQX01000087">
    <property type="protein sequence ID" value="GBG07295.1"/>
    <property type="molecule type" value="Genomic_DNA"/>
</dbReference>
<sequence length="700" mass="81253">MITQHTLKTIDDALLNIDRMMMHEISSNSRIKAFFNEADAGSNRFIDYQSAAALQEIMNNNRFIESLYLYRVTGQTVVTPTVLTGIEQFGDKEFIGRNVTSLKPHYWVDKRRYTEEIEGEQVEVISLVKIANLSDRSLFVVNVSTDRLAELVEQTSDSPFYFAELVNGENKVIVSKQQDQMTSSHSEKGKLLSSIQSDYTGWTVRSGIYRASMMDWVSSLFYLWITFGCVVIVLGCVWLIYVTRRNYKPILTVINRIAEYSKYKSKTLQMADKEDEMKLIERTIESLLDESSQLYEENKENLIYRKRHIFRAMLEEGAAMPEEHWLGELRKLGMESSFQSVTMMLIEIDHYSVFEKSYSRRDQHLLKYALSMVCQEISDNESMNTWAEWIDQQRMAVIGMSSKDQKEAANDLISLCHKLQEWVARNLVFTVTIGLGSSKVSLAQISSSYWDAVEALTYKLSLGANRIIGPDDIAALPQGEVFRPMQHIREICQLFRTGNNAWEQQFQELYNALSMELFSRDDLISLTSYFINNLHKEVMELPKEFHDFWNEEVQGELKLVLADKETIDEIYRDVEHVLKDAFEQMREVRENRNHHQLIHQIKKYINEHYDNPDLSLTQLSGEFNVTASYISRLFKEEFGEKFNDYVAEIRIGKAKQLLKETDAPIHEVAVKVGYTHALSFIRVFKKVMGSTPGNYRKDMI</sequence>
<dbReference type="SUPFAM" id="SSF46689">
    <property type="entry name" value="Homeodomain-like"/>
    <property type="match status" value="2"/>
</dbReference>
<evidence type="ECO:0000256" key="3">
    <source>
        <dbReference type="ARBA" id="ARBA00023163"/>
    </source>
</evidence>
<dbReference type="PANTHER" id="PTHR43280">
    <property type="entry name" value="ARAC-FAMILY TRANSCRIPTIONAL REGULATOR"/>
    <property type="match status" value="1"/>
</dbReference>
<dbReference type="Pfam" id="PF12833">
    <property type="entry name" value="HTH_18"/>
    <property type="match status" value="1"/>
</dbReference>
<dbReference type="Gene3D" id="1.10.10.60">
    <property type="entry name" value="Homeodomain-like"/>
    <property type="match status" value="2"/>
</dbReference>
<keyword evidence="4" id="KW-0175">Coiled coil</keyword>
<dbReference type="InterPro" id="IPR018062">
    <property type="entry name" value="HTH_AraC-typ_CS"/>
</dbReference>
<keyword evidence="1" id="KW-0805">Transcription regulation</keyword>
<dbReference type="PANTHER" id="PTHR43280:SF10">
    <property type="entry name" value="REGULATORY PROTEIN POCR"/>
    <property type="match status" value="1"/>
</dbReference>
<accession>A0A2R5EMF7</accession>
<dbReference type="PROSITE" id="PS01124">
    <property type="entry name" value="HTH_ARAC_FAMILY_2"/>
    <property type="match status" value="1"/>
</dbReference>
<evidence type="ECO:0000313" key="8">
    <source>
        <dbReference type="Proteomes" id="UP000245202"/>
    </source>
</evidence>
<keyword evidence="8" id="KW-1185">Reference proteome</keyword>
<evidence type="ECO:0000256" key="2">
    <source>
        <dbReference type="ARBA" id="ARBA00023125"/>
    </source>
</evidence>
<dbReference type="AlphaFoldDB" id="A0A2R5EMF7"/>
<evidence type="ECO:0000256" key="4">
    <source>
        <dbReference type="SAM" id="Coils"/>
    </source>
</evidence>
<dbReference type="SMART" id="SM00342">
    <property type="entry name" value="HTH_ARAC"/>
    <property type="match status" value="1"/>
</dbReference>
<dbReference type="GO" id="GO:0003700">
    <property type="term" value="F:DNA-binding transcription factor activity"/>
    <property type="evidence" value="ECO:0007669"/>
    <property type="project" value="InterPro"/>
</dbReference>
<evidence type="ECO:0000256" key="1">
    <source>
        <dbReference type="ARBA" id="ARBA00023015"/>
    </source>
</evidence>
<dbReference type="PROSITE" id="PS00041">
    <property type="entry name" value="HTH_ARAC_FAMILY_1"/>
    <property type="match status" value="1"/>
</dbReference>
<keyword evidence="3" id="KW-0804">Transcription</keyword>
<gene>
    <name evidence="7" type="ORF">PAT3040_01843</name>
</gene>
<keyword evidence="5" id="KW-0812">Transmembrane</keyword>
<dbReference type="InterPro" id="IPR020449">
    <property type="entry name" value="Tscrpt_reg_AraC-type_HTH"/>
</dbReference>
<dbReference type="InterPro" id="IPR009057">
    <property type="entry name" value="Homeodomain-like_sf"/>
</dbReference>
<evidence type="ECO:0000256" key="5">
    <source>
        <dbReference type="SAM" id="Phobius"/>
    </source>
</evidence>
<proteinExistence type="predicted"/>
<dbReference type="Proteomes" id="UP000245202">
    <property type="component" value="Unassembled WGS sequence"/>
</dbReference>
<feature type="transmembrane region" description="Helical" evidence="5">
    <location>
        <begin position="220"/>
        <end position="241"/>
    </location>
</feature>
<keyword evidence="5" id="KW-0472">Membrane</keyword>
<keyword evidence="2" id="KW-0238">DNA-binding</keyword>
<dbReference type="PRINTS" id="PR00032">
    <property type="entry name" value="HTHARAC"/>
</dbReference>
<protein>
    <submittedName>
        <fullName evidence="7">AraC family transcriptional regulator</fullName>
    </submittedName>
</protein>
<name>A0A2R5EMF7_9BACL</name>
<reference evidence="7 8" key="1">
    <citation type="submission" date="2017-08" db="EMBL/GenBank/DDBJ databases">
        <title>Substantial Increase in Enzyme Production by Combined Drug-Resistance Mutations in Paenibacillus agaridevorans.</title>
        <authorList>
            <person name="Tanaka Y."/>
            <person name="Funane K."/>
            <person name="Hosaka T."/>
            <person name="Shiwa Y."/>
            <person name="Fujita N."/>
            <person name="Miyazaki T."/>
            <person name="Yoshikawa H."/>
            <person name="Murakami K."/>
            <person name="Kasahara K."/>
            <person name="Inaoka T."/>
            <person name="Hiraga Y."/>
            <person name="Ochi K."/>
        </authorList>
    </citation>
    <scope>NUCLEOTIDE SEQUENCE [LARGE SCALE GENOMIC DNA]</scope>
    <source>
        <strain evidence="7 8">T-3040</strain>
    </source>
</reference>
<comment type="caution">
    <text evidence="7">The sequence shown here is derived from an EMBL/GenBank/DDBJ whole genome shotgun (WGS) entry which is preliminary data.</text>
</comment>
<evidence type="ECO:0000259" key="6">
    <source>
        <dbReference type="PROSITE" id="PS01124"/>
    </source>
</evidence>
<feature type="coiled-coil region" evidence="4">
    <location>
        <begin position="270"/>
        <end position="297"/>
    </location>
</feature>
<feature type="domain" description="HTH araC/xylS-type" evidence="6">
    <location>
        <begin position="599"/>
        <end position="698"/>
    </location>
</feature>
<keyword evidence="5" id="KW-1133">Transmembrane helix</keyword>
<evidence type="ECO:0000313" key="7">
    <source>
        <dbReference type="EMBL" id="GBG07295.1"/>
    </source>
</evidence>